<accession>A0AAN9S8I2</accession>
<sequence length="70" mass="8012">MLNFVSGQFSALDESLLISQYVDGTVIEARVSHEEFLLRTFACPSVSLKMIFNVINPIRIRGVRFSYTRK</sequence>
<dbReference type="Proteomes" id="UP001386955">
    <property type="component" value="Unassembled WGS sequence"/>
</dbReference>
<proteinExistence type="predicted"/>
<reference evidence="1 2" key="1">
    <citation type="submission" date="2024-01" db="EMBL/GenBank/DDBJ databases">
        <title>The genomes of 5 underutilized Papilionoideae crops provide insights into root nodulation and disease resistanc.</title>
        <authorList>
            <person name="Jiang F."/>
        </authorList>
    </citation>
    <scope>NUCLEOTIDE SEQUENCE [LARGE SCALE GENOMIC DNA]</scope>
    <source>
        <strain evidence="1">DUOXIRENSHENG_FW03</strain>
        <tissue evidence="1">Leaves</tissue>
    </source>
</reference>
<comment type="caution">
    <text evidence="1">The sequence shown here is derived from an EMBL/GenBank/DDBJ whole genome shotgun (WGS) entry which is preliminary data.</text>
</comment>
<dbReference type="EMBL" id="JAYMYS010000005">
    <property type="protein sequence ID" value="KAK7391504.1"/>
    <property type="molecule type" value="Genomic_DNA"/>
</dbReference>
<evidence type="ECO:0000313" key="1">
    <source>
        <dbReference type="EMBL" id="KAK7391504.1"/>
    </source>
</evidence>
<protein>
    <submittedName>
        <fullName evidence="1">Uncharacterized protein</fullName>
    </submittedName>
</protein>
<gene>
    <name evidence="1" type="ORF">VNO78_19920</name>
</gene>
<keyword evidence="2" id="KW-1185">Reference proteome</keyword>
<evidence type="ECO:0000313" key="2">
    <source>
        <dbReference type="Proteomes" id="UP001386955"/>
    </source>
</evidence>
<name>A0AAN9S8I2_PSOTE</name>
<organism evidence="1 2">
    <name type="scientific">Psophocarpus tetragonolobus</name>
    <name type="common">Winged bean</name>
    <name type="synonym">Dolichos tetragonolobus</name>
    <dbReference type="NCBI Taxonomy" id="3891"/>
    <lineage>
        <taxon>Eukaryota</taxon>
        <taxon>Viridiplantae</taxon>
        <taxon>Streptophyta</taxon>
        <taxon>Embryophyta</taxon>
        <taxon>Tracheophyta</taxon>
        <taxon>Spermatophyta</taxon>
        <taxon>Magnoliopsida</taxon>
        <taxon>eudicotyledons</taxon>
        <taxon>Gunneridae</taxon>
        <taxon>Pentapetalae</taxon>
        <taxon>rosids</taxon>
        <taxon>fabids</taxon>
        <taxon>Fabales</taxon>
        <taxon>Fabaceae</taxon>
        <taxon>Papilionoideae</taxon>
        <taxon>50 kb inversion clade</taxon>
        <taxon>NPAAA clade</taxon>
        <taxon>indigoferoid/millettioid clade</taxon>
        <taxon>Phaseoleae</taxon>
        <taxon>Psophocarpus</taxon>
    </lineage>
</organism>
<dbReference type="AlphaFoldDB" id="A0AAN9S8I2"/>